<dbReference type="EMBL" id="LR746272">
    <property type="protein sequence ID" value="CAA7401832.1"/>
    <property type="molecule type" value="Genomic_DNA"/>
</dbReference>
<dbReference type="Proteomes" id="UP000663760">
    <property type="component" value="Chromosome 9"/>
</dbReference>
<evidence type="ECO:0000313" key="2">
    <source>
        <dbReference type="Proteomes" id="UP000663760"/>
    </source>
</evidence>
<dbReference type="AlphaFoldDB" id="A0A7I8KWD5"/>
<organism evidence="1 2">
    <name type="scientific">Spirodela intermedia</name>
    <name type="common">Intermediate duckweed</name>
    <dbReference type="NCBI Taxonomy" id="51605"/>
    <lineage>
        <taxon>Eukaryota</taxon>
        <taxon>Viridiplantae</taxon>
        <taxon>Streptophyta</taxon>
        <taxon>Embryophyta</taxon>
        <taxon>Tracheophyta</taxon>
        <taxon>Spermatophyta</taxon>
        <taxon>Magnoliopsida</taxon>
        <taxon>Liliopsida</taxon>
        <taxon>Araceae</taxon>
        <taxon>Lemnoideae</taxon>
        <taxon>Spirodela</taxon>
    </lineage>
</organism>
<protein>
    <submittedName>
        <fullName evidence="1">Uncharacterized protein</fullName>
    </submittedName>
</protein>
<keyword evidence="2" id="KW-1185">Reference proteome</keyword>
<proteinExistence type="predicted"/>
<evidence type="ECO:0000313" key="1">
    <source>
        <dbReference type="EMBL" id="CAA7401832.1"/>
    </source>
</evidence>
<gene>
    <name evidence="1" type="ORF">SI8410_09012510</name>
</gene>
<name>A0A7I8KWD5_SPIIN</name>
<accession>A0A7I8KWD5</accession>
<reference evidence="1" key="1">
    <citation type="submission" date="2020-02" db="EMBL/GenBank/DDBJ databases">
        <authorList>
            <person name="Scholz U."/>
            <person name="Mascher M."/>
            <person name="Fiebig A."/>
        </authorList>
    </citation>
    <scope>NUCLEOTIDE SEQUENCE</scope>
</reference>
<sequence>MHTFQYAGLVILTSPIPIIQSIGPMVTTKVTVGRTRSRKMATLWLSSECHPTERSWMEMGHGASSSSLRSKRRLFIASVLARGLLPDCASDPLAGPLELTLIFLCVFT</sequence>